<reference evidence="2" key="2">
    <citation type="submission" date="2022-10" db="EMBL/GenBank/DDBJ databases">
        <title>The complete genomes of actinobacterial strains from the NBC collection.</title>
        <authorList>
            <person name="Joergensen T.S."/>
            <person name="Alvarez Arevalo M."/>
            <person name="Sterndorff E.B."/>
            <person name="Faurdal D."/>
            <person name="Vuksanovic O."/>
            <person name="Mourched A.-S."/>
            <person name="Charusanti P."/>
            <person name="Shaw S."/>
            <person name="Blin K."/>
            <person name="Weber T."/>
        </authorList>
    </citation>
    <scope>NUCLEOTIDE SEQUENCE</scope>
    <source>
        <strain evidence="2">NBC_01256</strain>
    </source>
</reference>
<dbReference type="GO" id="GO:0006355">
    <property type="term" value="P:regulation of DNA-templated transcription"/>
    <property type="evidence" value="ECO:0007669"/>
    <property type="project" value="InterPro"/>
</dbReference>
<gene>
    <name evidence="2" type="ORF">OG727_10930</name>
    <name evidence="1" type="ORF">Scani_06020</name>
</gene>
<reference evidence="1 3" key="1">
    <citation type="submission" date="2019-12" db="EMBL/GenBank/DDBJ databases">
        <title>Whole genome shotgun sequence of Streptomyces caniferus NBRC 15389.</title>
        <authorList>
            <person name="Ichikawa N."/>
            <person name="Kimura A."/>
            <person name="Kitahashi Y."/>
            <person name="Komaki H."/>
            <person name="Tamura T."/>
        </authorList>
    </citation>
    <scope>NUCLEOTIDE SEQUENCE [LARGE SCALE GENOMIC DNA]</scope>
    <source>
        <strain evidence="1 3">NBRC 15389</strain>
    </source>
</reference>
<evidence type="ECO:0000313" key="4">
    <source>
        <dbReference type="Proteomes" id="UP001432292"/>
    </source>
</evidence>
<accession>A0A640RZZ3</accession>
<dbReference type="RefSeq" id="WP_159469685.1">
    <property type="nucleotide sequence ID" value="NZ_BAAATH010000027.1"/>
</dbReference>
<evidence type="ECO:0000313" key="1">
    <source>
        <dbReference type="EMBL" id="GFE04334.1"/>
    </source>
</evidence>
<dbReference type="Proteomes" id="UP000435837">
    <property type="component" value="Unassembled WGS sequence"/>
</dbReference>
<evidence type="ECO:0000313" key="3">
    <source>
        <dbReference type="Proteomes" id="UP000435837"/>
    </source>
</evidence>
<dbReference type="EMBL" id="BLIN01000002">
    <property type="protein sequence ID" value="GFE04334.1"/>
    <property type="molecule type" value="Genomic_DNA"/>
</dbReference>
<dbReference type="Proteomes" id="UP001432292">
    <property type="component" value="Chromosome"/>
</dbReference>
<organism evidence="1 3">
    <name type="scientific">Streptomyces caniferus</name>
    <dbReference type="NCBI Taxonomy" id="285557"/>
    <lineage>
        <taxon>Bacteria</taxon>
        <taxon>Bacillati</taxon>
        <taxon>Actinomycetota</taxon>
        <taxon>Actinomycetes</taxon>
        <taxon>Kitasatosporales</taxon>
        <taxon>Streptomycetaceae</taxon>
        <taxon>Streptomyces</taxon>
    </lineage>
</organism>
<name>A0A640RZZ3_9ACTN</name>
<dbReference type="OrthoDB" id="3747487at2"/>
<evidence type="ECO:0000313" key="2">
    <source>
        <dbReference type="EMBL" id="WUS22748.1"/>
    </source>
</evidence>
<protein>
    <submittedName>
        <fullName evidence="2">Transcriptional antiterminator</fullName>
    </submittedName>
</protein>
<proteinExistence type="predicted"/>
<dbReference type="AlphaFoldDB" id="A0A640RZZ3"/>
<dbReference type="SUPFAM" id="SSF63520">
    <property type="entry name" value="PTS-regulatory domain, PRD"/>
    <property type="match status" value="1"/>
</dbReference>
<dbReference type="GeneID" id="96638502"/>
<sequence>MESRLARRIRLFRDSGQVRPEVAAFVAAELEALAVEGRPVTEDSAGMLTSHLLMALTRLLDGGSVVPSGTEAAVAEELAAHPEALARARALAVRAHRELGALLPGPEVHFLALHLAVWRGGPAVPAARPRRDTP</sequence>
<dbReference type="InterPro" id="IPR036634">
    <property type="entry name" value="PRD_sf"/>
</dbReference>
<keyword evidence="4" id="KW-1185">Reference proteome</keyword>
<dbReference type="EMBL" id="CP108473">
    <property type="protein sequence ID" value="WUS22748.1"/>
    <property type="molecule type" value="Genomic_DNA"/>
</dbReference>